<proteinExistence type="predicted"/>
<gene>
    <name evidence="1" type="ORF">J3R75_001540</name>
</gene>
<dbReference type="RefSeq" id="WP_307260858.1">
    <property type="nucleotide sequence ID" value="NZ_JAUSVL010000001.1"/>
</dbReference>
<evidence type="ECO:0000313" key="1">
    <source>
        <dbReference type="EMBL" id="MDQ0289433.1"/>
    </source>
</evidence>
<dbReference type="EMBL" id="JAUSVL010000001">
    <property type="protein sequence ID" value="MDQ0289433.1"/>
    <property type="molecule type" value="Genomic_DNA"/>
</dbReference>
<keyword evidence="2" id="KW-1185">Reference proteome</keyword>
<name>A0AAE3VFQ1_9BACT</name>
<protein>
    <submittedName>
        <fullName evidence="1">Uncharacterized protein</fullName>
    </submittedName>
</protein>
<evidence type="ECO:0000313" key="2">
    <source>
        <dbReference type="Proteomes" id="UP001238163"/>
    </source>
</evidence>
<sequence>MSLIRRPVLIVPRERAALLSALQNCVLFSFWGHDNTLLAASRYLGCDLTPPQRRPVISLDASALPCFWGRSFQECWLLSPNYVANFRPAPGQEVPESAIMSWQVLYLSWQTPPPVLGGTACIVDPN</sequence>
<reference evidence="1" key="1">
    <citation type="submission" date="2023-07" db="EMBL/GenBank/DDBJ databases">
        <title>Genomic Encyclopedia of Type Strains, Phase IV (KMG-IV): sequencing the most valuable type-strain genomes for metagenomic binning, comparative biology and taxonomic classification.</title>
        <authorList>
            <person name="Goeker M."/>
        </authorList>
    </citation>
    <scope>NUCLEOTIDE SEQUENCE</scope>
    <source>
        <strain evidence="1">DSM 24202</strain>
    </source>
</reference>
<dbReference type="AlphaFoldDB" id="A0AAE3VFQ1"/>
<organism evidence="1 2">
    <name type="scientific">Oligosphaera ethanolica</name>
    <dbReference type="NCBI Taxonomy" id="760260"/>
    <lineage>
        <taxon>Bacteria</taxon>
        <taxon>Pseudomonadati</taxon>
        <taxon>Lentisphaerota</taxon>
        <taxon>Oligosphaeria</taxon>
        <taxon>Oligosphaerales</taxon>
        <taxon>Oligosphaeraceae</taxon>
        <taxon>Oligosphaera</taxon>
    </lineage>
</organism>
<accession>A0AAE3VFQ1</accession>
<comment type="caution">
    <text evidence="1">The sequence shown here is derived from an EMBL/GenBank/DDBJ whole genome shotgun (WGS) entry which is preliminary data.</text>
</comment>
<dbReference type="Proteomes" id="UP001238163">
    <property type="component" value="Unassembled WGS sequence"/>
</dbReference>